<gene>
    <name evidence="3" type="ORF">M5K25_014201</name>
</gene>
<dbReference type="PANTHER" id="PTHR31286:SF180">
    <property type="entry name" value="OS10G0362600 PROTEIN"/>
    <property type="match status" value="1"/>
</dbReference>
<dbReference type="AlphaFoldDB" id="A0ABD0V256"/>
<dbReference type="InterPro" id="IPR025558">
    <property type="entry name" value="DUF4283"/>
</dbReference>
<dbReference type="Pfam" id="PF14111">
    <property type="entry name" value="DUF4283"/>
    <property type="match status" value="1"/>
</dbReference>
<evidence type="ECO:0000313" key="3">
    <source>
        <dbReference type="EMBL" id="KAL0916672.1"/>
    </source>
</evidence>
<reference evidence="3 4" key="1">
    <citation type="journal article" date="2024" name="Plant Biotechnol. J.">
        <title>Dendrobium thyrsiflorum genome and its molecular insights into genes involved in important horticultural traits.</title>
        <authorList>
            <person name="Chen B."/>
            <person name="Wang J.Y."/>
            <person name="Zheng P.J."/>
            <person name="Li K.L."/>
            <person name="Liang Y.M."/>
            <person name="Chen X.F."/>
            <person name="Zhang C."/>
            <person name="Zhao X."/>
            <person name="He X."/>
            <person name="Zhang G.Q."/>
            <person name="Liu Z.J."/>
            <person name="Xu Q."/>
        </authorList>
    </citation>
    <scope>NUCLEOTIDE SEQUENCE [LARGE SCALE GENOMIC DNA]</scope>
    <source>
        <strain evidence="3">GZMU011</strain>
    </source>
</reference>
<protein>
    <recommendedName>
        <fullName evidence="2">DUF4283 domain-containing protein</fullName>
    </recommendedName>
</protein>
<organism evidence="3 4">
    <name type="scientific">Dendrobium thyrsiflorum</name>
    <name type="common">Pinecone-like raceme dendrobium</name>
    <name type="synonym">Orchid</name>
    <dbReference type="NCBI Taxonomy" id="117978"/>
    <lineage>
        <taxon>Eukaryota</taxon>
        <taxon>Viridiplantae</taxon>
        <taxon>Streptophyta</taxon>
        <taxon>Embryophyta</taxon>
        <taxon>Tracheophyta</taxon>
        <taxon>Spermatophyta</taxon>
        <taxon>Magnoliopsida</taxon>
        <taxon>Liliopsida</taxon>
        <taxon>Asparagales</taxon>
        <taxon>Orchidaceae</taxon>
        <taxon>Epidendroideae</taxon>
        <taxon>Malaxideae</taxon>
        <taxon>Dendrobiinae</taxon>
        <taxon>Dendrobium</taxon>
    </lineage>
</organism>
<sequence length="201" mass="22789">MDPSLFSTDFPPLPSSAEEVRPPTHNCNWKNIVVSTEQIANDIPLSFYPSKPEVIPFSGKNFTKAAQDWSLCLVGYSIGRRPFYKALLGAIQKTWTLKGSFQLLSLSEGFFLLHFSCVEDLEMAWSRGVWFFLGRPFVLQKWSPHFRPIRENFTSAPIWIKIHDLPLVCWNSKGISRIASKVGIPLVVDALTAQKTRLTFA</sequence>
<dbReference type="PANTHER" id="PTHR31286">
    <property type="entry name" value="GLYCINE-RICH CELL WALL STRUCTURAL PROTEIN 1.8-LIKE"/>
    <property type="match status" value="1"/>
</dbReference>
<evidence type="ECO:0000259" key="2">
    <source>
        <dbReference type="Pfam" id="PF14111"/>
    </source>
</evidence>
<accession>A0ABD0V256</accession>
<proteinExistence type="predicted"/>
<feature type="region of interest" description="Disordered" evidence="1">
    <location>
        <begin position="1"/>
        <end position="22"/>
    </location>
</feature>
<name>A0ABD0V256_DENTH</name>
<dbReference type="EMBL" id="JANQDX010000011">
    <property type="protein sequence ID" value="KAL0916672.1"/>
    <property type="molecule type" value="Genomic_DNA"/>
</dbReference>
<keyword evidence="4" id="KW-1185">Reference proteome</keyword>
<evidence type="ECO:0000313" key="4">
    <source>
        <dbReference type="Proteomes" id="UP001552299"/>
    </source>
</evidence>
<comment type="caution">
    <text evidence="3">The sequence shown here is derived from an EMBL/GenBank/DDBJ whole genome shotgun (WGS) entry which is preliminary data.</text>
</comment>
<dbReference type="InterPro" id="IPR040256">
    <property type="entry name" value="At4g02000-like"/>
</dbReference>
<dbReference type="Proteomes" id="UP001552299">
    <property type="component" value="Unassembled WGS sequence"/>
</dbReference>
<feature type="domain" description="DUF4283" evidence="2">
    <location>
        <begin position="66"/>
        <end position="148"/>
    </location>
</feature>
<evidence type="ECO:0000256" key="1">
    <source>
        <dbReference type="SAM" id="MobiDB-lite"/>
    </source>
</evidence>